<evidence type="ECO:0000313" key="4">
    <source>
        <dbReference type="Proteomes" id="UP001264340"/>
    </source>
</evidence>
<accession>A0ABU1M0Y3</accession>
<sequence length="158" mass="16960">MMGSINPRSATRGGADIVGGGIGEGPGPDIMAASTLDGNKVMSSDGEDVGKISDIMLDVRSGRIAYAVLSEGGFLGMGSTLHAIPWNALTLDTDQKCFYVDIAAQRLKDDPGFDKDHWPAMADAKWGMSTHSYYNREPYWSATHEVVESDPAIRPSEH</sequence>
<dbReference type="PANTHER" id="PTHR36505:SF1">
    <property type="entry name" value="BLR1072 PROTEIN"/>
    <property type="match status" value="1"/>
</dbReference>
<feature type="domain" description="PRC-barrel" evidence="2">
    <location>
        <begin position="29"/>
        <end position="103"/>
    </location>
</feature>
<dbReference type="SUPFAM" id="SSF50346">
    <property type="entry name" value="PRC-barrel domain"/>
    <property type="match status" value="1"/>
</dbReference>
<evidence type="ECO:0000256" key="1">
    <source>
        <dbReference type="SAM" id="MobiDB-lite"/>
    </source>
</evidence>
<dbReference type="EMBL" id="JAVDRP010000022">
    <property type="protein sequence ID" value="MDR6412674.1"/>
    <property type="molecule type" value="Genomic_DNA"/>
</dbReference>
<dbReference type="Pfam" id="PF05239">
    <property type="entry name" value="PRC"/>
    <property type="match status" value="1"/>
</dbReference>
<gene>
    <name evidence="3" type="ORF">J2804_006110</name>
</gene>
<reference evidence="3 4" key="1">
    <citation type="submission" date="2023-07" db="EMBL/GenBank/DDBJ databases">
        <title>Sorghum-associated microbial communities from plants grown in Nebraska, USA.</title>
        <authorList>
            <person name="Schachtman D."/>
        </authorList>
    </citation>
    <scope>NUCLEOTIDE SEQUENCE [LARGE SCALE GENOMIC DNA]</scope>
    <source>
        <strain evidence="3 4">DS1316</strain>
    </source>
</reference>
<evidence type="ECO:0000259" key="2">
    <source>
        <dbReference type="Pfam" id="PF05239"/>
    </source>
</evidence>
<dbReference type="Gene3D" id="2.30.30.240">
    <property type="entry name" value="PRC-barrel domain"/>
    <property type="match status" value="1"/>
</dbReference>
<evidence type="ECO:0000313" key="3">
    <source>
        <dbReference type="EMBL" id="MDR6412674.1"/>
    </source>
</evidence>
<dbReference type="Proteomes" id="UP001264340">
    <property type="component" value="Unassembled WGS sequence"/>
</dbReference>
<keyword evidence="4" id="KW-1185">Reference proteome</keyword>
<feature type="compositionally biased region" description="Gly residues" evidence="1">
    <location>
        <begin position="16"/>
        <end position="26"/>
    </location>
</feature>
<dbReference type="InterPro" id="IPR011033">
    <property type="entry name" value="PRC_barrel-like_sf"/>
</dbReference>
<proteinExistence type="predicted"/>
<organism evidence="3 4">
    <name type="scientific">Paraburkholderia terricola</name>
    <dbReference type="NCBI Taxonomy" id="169427"/>
    <lineage>
        <taxon>Bacteria</taxon>
        <taxon>Pseudomonadati</taxon>
        <taxon>Pseudomonadota</taxon>
        <taxon>Betaproteobacteria</taxon>
        <taxon>Burkholderiales</taxon>
        <taxon>Burkholderiaceae</taxon>
        <taxon>Paraburkholderia</taxon>
    </lineage>
</organism>
<dbReference type="InterPro" id="IPR027275">
    <property type="entry name" value="PRC-brl_dom"/>
</dbReference>
<protein>
    <submittedName>
        <fullName evidence="3">Sporulation protein YlmC with PRC-barrel domain</fullName>
    </submittedName>
</protein>
<dbReference type="PANTHER" id="PTHR36505">
    <property type="entry name" value="BLR1072 PROTEIN"/>
    <property type="match status" value="1"/>
</dbReference>
<name>A0ABU1M0Y3_9BURK</name>
<feature type="region of interest" description="Disordered" evidence="1">
    <location>
        <begin position="1"/>
        <end position="28"/>
    </location>
</feature>
<comment type="caution">
    <text evidence="3">The sequence shown here is derived from an EMBL/GenBank/DDBJ whole genome shotgun (WGS) entry which is preliminary data.</text>
</comment>